<dbReference type="Gene3D" id="1.20.1250.20">
    <property type="entry name" value="MFS general substrate transporter like domains"/>
    <property type="match status" value="1"/>
</dbReference>
<evidence type="ECO:0000313" key="9">
    <source>
        <dbReference type="EMBL" id="RFU62918.1"/>
    </source>
</evidence>
<feature type="domain" description="Major facilitator superfamily (MFS) profile" evidence="8">
    <location>
        <begin position="1"/>
        <end position="417"/>
    </location>
</feature>
<feature type="transmembrane region" description="Helical" evidence="7">
    <location>
        <begin position="224"/>
        <end position="250"/>
    </location>
</feature>
<keyword evidence="10" id="KW-1185">Reference proteome</keyword>
<dbReference type="InterPro" id="IPR020846">
    <property type="entry name" value="MFS_dom"/>
</dbReference>
<reference evidence="9 10" key="1">
    <citation type="submission" date="2018-08" db="EMBL/GenBank/DDBJ databases">
        <title>Bacillus chawlae sp. nov., Bacillus glennii sp. nov., and Bacillus saganii sp. nov. Isolated from the Vehicle Assembly Building at Kennedy Space Center where the Viking Spacecraft were Assembled.</title>
        <authorList>
            <person name="Seuylemezian A."/>
            <person name="Vaishampayan P."/>
        </authorList>
    </citation>
    <scope>NUCLEOTIDE SEQUENCE [LARGE SCALE GENOMIC DNA]</scope>
    <source>
        <strain evidence="9 10">V44-8</strain>
    </source>
</reference>
<evidence type="ECO:0000313" key="10">
    <source>
        <dbReference type="Proteomes" id="UP000262939"/>
    </source>
</evidence>
<dbReference type="Pfam" id="PF07690">
    <property type="entry name" value="MFS_1"/>
    <property type="match status" value="2"/>
</dbReference>
<protein>
    <submittedName>
        <fullName evidence="9">MFS transporter</fullName>
    </submittedName>
</protein>
<feature type="transmembrane region" description="Helical" evidence="7">
    <location>
        <begin position="167"/>
        <end position="186"/>
    </location>
</feature>
<dbReference type="PROSITE" id="PS00216">
    <property type="entry name" value="SUGAR_TRANSPORT_1"/>
    <property type="match status" value="1"/>
</dbReference>
<dbReference type="InterPro" id="IPR050171">
    <property type="entry name" value="MFS_Transporters"/>
</dbReference>
<evidence type="ECO:0000256" key="3">
    <source>
        <dbReference type="ARBA" id="ARBA00022475"/>
    </source>
</evidence>
<dbReference type="PANTHER" id="PTHR23517">
    <property type="entry name" value="RESISTANCE PROTEIN MDTM, PUTATIVE-RELATED-RELATED"/>
    <property type="match status" value="1"/>
</dbReference>
<comment type="subcellular location">
    <subcellularLocation>
        <location evidence="1">Cell membrane</location>
        <topology evidence="1">Multi-pass membrane protein</topology>
    </subcellularLocation>
</comment>
<proteinExistence type="predicted"/>
<organism evidence="9 10">
    <name type="scientific">Peribacillus glennii</name>
    <dbReference type="NCBI Taxonomy" id="2303991"/>
    <lineage>
        <taxon>Bacteria</taxon>
        <taxon>Bacillati</taxon>
        <taxon>Bacillota</taxon>
        <taxon>Bacilli</taxon>
        <taxon>Bacillales</taxon>
        <taxon>Bacillaceae</taxon>
        <taxon>Peribacillus</taxon>
    </lineage>
</organism>
<keyword evidence="2" id="KW-0813">Transport</keyword>
<dbReference type="GO" id="GO:0005886">
    <property type="term" value="C:plasma membrane"/>
    <property type="evidence" value="ECO:0007669"/>
    <property type="project" value="UniProtKB-SubCell"/>
</dbReference>
<sequence>MHLRDWDFNLKIRLAGEMLVNITFWMFFPFLAIYFTESFGKTAAGFLLILSQVFSVVANILGGYCADRFGRKKMMVLSSIGQGIAFLLFAYASSPWLESPILGFICFTFVSIFGSFYWPASQAMVADVTDEKHRNSVFAVFYTSINIAVVIGPILGGIFYAEHRFELLLMASILNVALGLVLGKWISETAPPFQAVEASGTNKNWYLFLLHQLRDYKVIIRDKTFLLFILAGVLVGQTFMQLDLLIPVYVKETVQPQTLFSFGGSWSVDIGGEQLFGFLIAENGFLVALLTIVITKWMSLYQEKNVFIISSLIYGASMVLFGLTSWVWGLILSMAVFTLAELMTAGIQQGFISKLAPENMRGQYFAAASLRYTLGRTIAPIAIPMTEWMGYMWTFTTLCVFTLLSALLYSIMFRRFDKEKGLQHAI</sequence>
<dbReference type="PANTHER" id="PTHR23517:SF3">
    <property type="entry name" value="INTEGRAL MEMBRANE TRANSPORT PROTEIN"/>
    <property type="match status" value="1"/>
</dbReference>
<evidence type="ECO:0000256" key="2">
    <source>
        <dbReference type="ARBA" id="ARBA00022448"/>
    </source>
</evidence>
<evidence type="ECO:0000256" key="6">
    <source>
        <dbReference type="ARBA" id="ARBA00023136"/>
    </source>
</evidence>
<accession>A0A372LB30</accession>
<dbReference type="SUPFAM" id="SSF103473">
    <property type="entry name" value="MFS general substrate transporter"/>
    <property type="match status" value="1"/>
</dbReference>
<feature type="transmembrane region" description="Helical" evidence="7">
    <location>
        <begin position="139"/>
        <end position="161"/>
    </location>
</feature>
<feature type="transmembrane region" description="Helical" evidence="7">
    <location>
        <begin position="99"/>
        <end position="118"/>
    </location>
</feature>
<keyword evidence="3" id="KW-1003">Cell membrane</keyword>
<feature type="transmembrane region" description="Helical" evidence="7">
    <location>
        <begin position="12"/>
        <end position="36"/>
    </location>
</feature>
<keyword evidence="4 7" id="KW-0812">Transmembrane</keyword>
<feature type="transmembrane region" description="Helical" evidence="7">
    <location>
        <begin position="275"/>
        <end position="294"/>
    </location>
</feature>
<dbReference type="AlphaFoldDB" id="A0A372LB30"/>
<dbReference type="InterPro" id="IPR011701">
    <property type="entry name" value="MFS"/>
</dbReference>
<dbReference type="OrthoDB" id="9793283at2"/>
<evidence type="ECO:0000259" key="8">
    <source>
        <dbReference type="PROSITE" id="PS50850"/>
    </source>
</evidence>
<feature type="transmembrane region" description="Helical" evidence="7">
    <location>
        <begin position="306"/>
        <end position="324"/>
    </location>
</feature>
<dbReference type="InterPro" id="IPR036259">
    <property type="entry name" value="MFS_trans_sf"/>
</dbReference>
<name>A0A372LB30_9BACI</name>
<feature type="transmembrane region" description="Helical" evidence="7">
    <location>
        <begin position="74"/>
        <end position="93"/>
    </location>
</feature>
<dbReference type="CDD" id="cd17329">
    <property type="entry name" value="MFS_MdtH_MDR_like"/>
    <property type="match status" value="1"/>
</dbReference>
<keyword evidence="6 7" id="KW-0472">Membrane</keyword>
<gene>
    <name evidence="9" type="ORF">D0466_13285</name>
</gene>
<comment type="caution">
    <text evidence="9">The sequence shown here is derived from an EMBL/GenBank/DDBJ whole genome shotgun (WGS) entry which is preliminary data.</text>
</comment>
<feature type="transmembrane region" description="Helical" evidence="7">
    <location>
        <begin position="391"/>
        <end position="411"/>
    </location>
</feature>
<feature type="transmembrane region" description="Helical" evidence="7">
    <location>
        <begin position="42"/>
        <end position="62"/>
    </location>
</feature>
<dbReference type="PROSITE" id="PS50850">
    <property type="entry name" value="MFS"/>
    <property type="match status" value="1"/>
</dbReference>
<dbReference type="InterPro" id="IPR005829">
    <property type="entry name" value="Sugar_transporter_CS"/>
</dbReference>
<dbReference type="Proteomes" id="UP000262939">
    <property type="component" value="Unassembled WGS sequence"/>
</dbReference>
<evidence type="ECO:0000256" key="7">
    <source>
        <dbReference type="SAM" id="Phobius"/>
    </source>
</evidence>
<dbReference type="GO" id="GO:0022857">
    <property type="term" value="F:transmembrane transporter activity"/>
    <property type="evidence" value="ECO:0007669"/>
    <property type="project" value="InterPro"/>
</dbReference>
<evidence type="ECO:0000256" key="5">
    <source>
        <dbReference type="ARBA" id="ARBA00022989"/>
    </source>
</evidence>
<keyword evidence="5 7" id="KW-1133">Transmembrane helix</keyword>
<evidence type="ECO:0000256" key="4">
    <source>
        <dbReference type="ARBA" id="ARBA00022692"/>
    </source>
</evidence>
<dbReference type="EMBL" id="QVTD01000008">
    <property type="protein sequence ID" value="RFU62918.1"/>
    <property type="molecule type" value="Genomic_DNA"/>
</dbReference>
<evidence type="ECO:0000256" key="1">
    <source>
        <dbReference type="ARBA" id="ARBA00004651"/>
    </source>
</evidence>
<dbReference type="RefSeq" id="WP_117323045.1">
    <property type="nucleotide sequence ID" value="NZ_QVTD01000008.1"/>
</dbReference>